<feature type="region of interest" description="Disordered" evidence="1">
    <location>
        <begin position="1"/>
        <end position="29"/>
    </location>
</feature>
<gene>
    <name evidence="2" type="ORF">Hamer_G005011</name>
</gene>
<feature type="compositionally biased region" description="Polar residues" evidence="1">
    <location>
        <begin position="115"/>
        <end position="131"/>
    </location>
</feature>
<evidence type="ECO:0000256" key="1">
    <source>
        <dbReference type="SAM" id="MobiDB-lite"/>
    </source>
</evidence>
<feature type="region of interest" description="Disordered" evidence="1">
    <location>
        <begin position="110"/>
        <end position="131"/>
    </location>
</feature>
<dbReference type="AlphaFoldDB" id="A0A8J5JV42"/>
<evidence type="ECO:0000313" key="3">
    <source>
        <dbReference type="Proteomes" id="UP000747542"/>
    </source>
</evidence>
<accession>A0A8J5JV42</accession>
<feature type="compositionally biased region" description="Basic and acidic residues" evidence="1">
    <location>
        <begin position="1"/>
        <end position="24"/>
    </location>
</feature>
<sequence>MTALEKDEDQKEEQQATQEEDKPGEPTTHQLIEVLTTITRLGEQLQEYDTRPHAQNHICPVIDKLLKAQTVNALANINIGDDDGITDDDIEVLGDLLVEELPQDLEGFDVEVRGGSSNQPSLPRNPSTSPN</sequence>
<proteinExistence type="predicted"/>
<dbReference type="Proteomes" id="UP000747542">
    <property type="component" value="Unassembled WGS sequence"/>
</dbReference>
<name>A0A8J5JV42_HOMAM</name>
<protein>
    <submittedName>
        <fullName evidence="2">Uncharacterized protein</fullName>
    </submittedName>
</protein>
<evidence type="ECO:0000313" key="2">
    <source>
        <dbReference type="EMBL" id="KAG7164625.1"/>
    </source>
</evidence>
<reference evidence="2" key="1">
    <citation type="journal article" date="2021" name="Sci. Adv.">
        <title>The American lobster genome reveals insights on longevity, neural, and immune adaptations.</title>
        <authorList>
            <person name="Polinski J.M."/>
            <person name="Zimin A.V."/>
            <person name="Clark K.F."/>
            <person name="Kohn A.B."/>
            <person name="Sadowski N."/>
            <person name="Timp W."/>
            <person name="Ptitsyn A."/>
            <person name="Khanna P."/>
            <person name="Romanova D.Y."/>
            <person name="Williams P."/>
            <person name="Greenwood S.J."/>
            <person name="Moroz L.L."/>
            <person name="Walt D.R."/>
            <person name="Bodnar A.G."/>
        </authorList>
    </citation>
    <scope>NUCLEOTIDE SEQUENCE</scope>
    <source>
        <strain evidence="2">GMGI-L3</strain>
    </source>
</reference>
<dbReference type="EMBL" id="JAHLQT010024959">
    <property type="protein sequence ID" value="KAG7164625.1"/>
    <property type="molecule type" value="Genomic_DNA"/>
</dbReference>
<organism evidence="2 3">
    <name type="scientific">Homarus americanus</name>
    <name type="common">American lobster</name>
    <dbReference type="NCBI Taxonomy" id="6706"/>
    <lineage>
        <taxon>Eukaryota</taxon>
        <taxon>Metazoa</taxon>
        <taxon>Ecdysozoa</taxon>
        <taxon>Arthropoda</taxon>
        <taxon>Crustacea</taxon>
        <taxon>Multicrustacea</taxon>
        <taxon>Malacostraca</taxon>
        <taxon>Eumalacostraca</taxon>
        <taxon>Eucarida</taxon>
        <taxon>Decapoda</taxon>
        <taxon>Pleocyemata</taxon>
        <taxon>Astacidea</taxon>
        <taxon>Nephropoidea</taxon>
        <taxon>Nephropidae</taxon>
        <taxon>Homarus</taxon>
    </lineage>
</organism>
<keyword evidence="3" id="KW-1185">Reference proteome</keyword>
<comment type="caution">
    <text evidence="2">The sequence shown here is derived from an EMBL/GenBank/DDBJ whole genome shotgun (WGS) entry which is preliminary data.</text>
</comment>